<name>A3U4A8_PSEBH</name>
<dbReference type="SUPFAM" id="SSF51182">
    <property type="entry name" value="RmlC-like cupins"/>
    <property type="match status" value="1"/>
</dbReference>
<dbReference type="GO" id="GO:0000256">
    <property type="term" value="P:allantoin catabolic process"/>
    <property type="evidence" value="ECO:0007669"/>
    <property type="project" value="InterPro"/>
</dbReference>
<dbReference type="Gene3D" id="2.60.120.480">
    <property type="entry name" value="Ureidoglycolate hydrolase"/>
    <property type="match status" value="1"/>
</dbReference>
<gene>
    <name evidence="1" type="ORF">OB2597_18836</name>
</gene>
<reference evidence="1 2" key="1">
    <citation type="journal article" date="2010" name="J. Bacteriol.">
        <title>Genome sequences of Oceanicola granulosus HTCC2516(T) and Oceanicola batsensis HTCC2597(TDelta).</title>
        <authorList>
            <person name="Thrash J.C."/>
            <person name="Cho J.C."/>
            <person name="Vergin K.L."/>
            <person name="Giovannoni S.J."/>
        </authorList>
    </citation>
    <scope>NUCLEOTIDE SEQUENCE [LARGE SCALE GENOMIC DNA]</scope>
    <source>
        <strain evidence="2">ATCC BAA-863 / DSM 15984 / KCTC 12145 / HTCC2597</strain>
    </source>
</reference>
<dbReference type="Proteomes" id="UP000004318">
    <property type="component" value="Unassembled WGS sequence"/>
</dbReference>
<dbReference type="HOGENOM" id="CLU_171047_0_0_5"/>
<dbReference type="InterPro" id="IPR011051">
    <property type="entry name" value="RmlC_Cupin_sf"/>
</dbReference>
<dbReference type="EMBL" id="AAMO01000022">
    <property type="protein sequence ID" value="EAQ01009.1"/>
    <property type="molecule type" value="Genomic_DNA"/>
</dbReference>
<accession>A3U4A8</accession>
<evidence type="ECO:0000313" key="1">
    <source>
        <dbReference type="EMBL" id="EAQ01009.1"/>
    </source>
</evidence>
<dbReference type="GO" id="GO:0004848">
    <property type="term" value="F:ureidoglycolate hydrolase activity"/>
    <property type="evidence" value="ECO:0007669"/>
    <property type="project" value="InterPro"/>
</dbReference>
<evidence type="ECO:0008006" key="3">
    <source>
        <dbReference type="Google" id="ProtNLM"/>
    </source>
</evidence>
<dbReference type="GO" id="GO:0050385">
    <property type="term" value="F:ureidoglycolate lyase activity"/>
    <property type="evidence" value="ECO:0007669"/>
    <property type="project" value="UniProtKB-EC"/>
</dbReference>
<dbReference type="AlphaFoldDB" id="A3U4A8"/>
<dbReference type="STRING" id="252305.OB2597_18836"/>
<keyword evidence="2" id="KW-1185">Reference proteome</keyword>
<protein>
    <recommendedName>
        <fullName evidence="3">Ureidoglycolate hydrolase</fullName>
    </recommendedName>
</protein>
<dbReference type="GO" id="GO:0006144">
    <property type="term" value="P:purine nucleobase metabolic process"/>
    <property type="evidence" value="ECO:0007669"/>
    <property type="project" value="UniProtKB-KW"/>
</dbReference>
<proteinExistence type="predicted"/>
<comment type="caution">
    <text evidence="1">The sequence shown here is derived from an EMBL/GenBank/DDBJ whole genome shotgun (WGS) entry which is preliminary data.</text>
</comment>
<organism evidence="1 2">
    <name type="scientific">Pseudooceanicola batsensis (strain ATCC BAA-863 / DSM 15984 / KCTC 12145 / HTCC2597)</name>
    <name type="common">Oceanicola batsensis</name>
    <dbReference type="NCBI Taxonomy" id="252305"/>
    <lineage>
        <taxon>Bacteria</taxon>
        <taxon>Pseudomonadati</taxon>
        <taxon>Pseudomonadota</taxon>
        <taxon>Alphaproteobacteria</taxon>
        <taxon>Rhodobacterales</taxon>
        <taxon>Paracoccaceae</taxon>
        <taxon>Pseudooceanicola</taxon>
    </lineage>
</organism>
<sequence>MDMTQFFIGLGTSRFAMLLADSTHHLQDEASNAPNIDEIGCYVFEGGTGILLNKGVWHDFPMAIDQPVTCITGNSDEVVKALIAMDKPGEMDQGDVFKINLMERLGIEIAVEH</sequence>
<evidence type="ECO:0000313" key="2">
    <source>
        <dbReference type="Proteomes" id="UP000004318"/>
    </source>
</evidence>
<dbReference type="InterPro" id="IPR024060">
    <property type="entry name" value="Ureidoglycolate_lyase_dom_sf"/>
</dbReference>